<reference evidence="2" key="1">
    <citation type="submission" date="2013-04" db="EMBL/GenBank/DDBJ databases">
        <authorList>
            <person name="Qu J."/>
            <person name="Murali S.C."/>
            <person name="Bandaranaike D."/>
            <person name="Bellair M."/>
            <person name="Blankenburg K."/>
            <person name="Chao H."/>
            <person name="Dinh H."/>
            <person name="Doddapaneni H."/>
            <person name="Downs B."/>
            <person name="Dugan-Rocha S."/>
            <person name="Elkadiri S."/>
            <person name="Gnanaolivu R.D."/>
            <person name="Hernandez B."/>
            <person name="Javaid M."/>
            <person name="Jayaseelan J.C."/>
            <person name="Lee S."/>
            <person name="Li M."/>
            <person name="Ming W."/>
            <person name="Munidasa M."/>
            <person name="Muniz J."/>
            <person name="Nguyen L."/>
            <person name="Ongeri F."/>
            <person name="Osuji N."/>
            <person name="Pu L.-L."/>
            <person name="Puazo M."/>
            <person name="Qu C."/>
            <person name="Quiroz J."/>
            <person name="Raj R."/>
            <person name="Weissenberger G."/>
            <person name="Xin Y."/>
            <person name="Zou X."/>
            <person name="Han Y."/>
            <person name="Richards S."/>
            <person name="Worley K."/>
            <person name="Muzny D."/>
            <person name="Gibbs R."/>
        </authorList>
    </citation>
    <scope>NUCLEOTIDE SEQUENCE</scope>
    <source>
        <strain evidence="2">Sampled in the wild</strain>
    </source>
</reference>
<proteinExistence type="predicted"/>
<dbReference type="AlphaFoldDB" id="A0A8K0KG62"/>
<evidence type="ECO:0000313" key="2">
    <source>
        <dbReference type="EMBL" id="KAG8234639.1"/>
    </source>
</evidence>
<evidence type="ECO:0000313" key="3">
    <source>
        <dbReference type="Proteomes" id="UP000792457"/>
    </source>
</evidence>
<evidence type="ECO:0000256" key="1">
    <source>
        <dbReference type="SAM" id="MobiDB-lite"/>
    </source>
</evidence>
<reference evidence="2" key="2">
    <citation type="submission" date="2017-10" db="EMBL/GenBank/DDBJ databases">
        <title>Ladona fulva Genome sequencing and assembly.</title>
        <authorList>
            <person name="Murali S."/>
            <person name="Richards S."/>
            <person name="Bandaranaike D."/>
            <person name="Bellair M."/>
            <person name="Blankenburg K."/>
            <person name="Chao H."/>
            <person name="Dinh H."/>
            <person name="Doddapaneni H."/>
            <person name="Dugan-Rocha S."/>
            <person name="Elkadiri S."/>
            <person name="Gnanaolivu R."/>
            <person name="Hernandez B."/>
            <person name="Skinner E."/>
            <person name="Javaid M."/>
            <person name="Lee S."/>
            <person name="Li M."/>
            <person name="Ming W."/>
            <person name="Munidasa M."/>
            <person name="Muniz J."/>
            <person name="Nguyen L."/>
            <person name="Hughes D."/>
            <person name="Osuji N."/>
            <person name="Pu L.-L."/>
            <person name="Puazo M."/>
            <person name="Qu C."/>
            <person name="Quiroz J."/>
            <person name="Raj R."/>
            <person name="Weissenberger G."/>
            <person name="Xin Y."/>
            <person name="Zou X."/>
            <person name="Han Y."/>
            <person name="Worley K."/>
            <person name="Muzny D."/>
            <person name="Gibbs R."/>
        </authorList>
    </citation>
    <scope>NUCLEOTIDE SEQUENCE</scope>
    <source>
        <strain evidence="2">Sampled in the wild</strain>
    </source>
</reference>
<protein>
    <submittedName>
        <fullName evidence="2">Uncharacterized protein</fullName>
    </submittedName>
</protein>
<organism evidence="2 3">
    <name type="scientific">Ladona fulva</name>
    <name type="common">Scarce chaser dragonfly</name>
    <name type="synonym">Libellula fulva</name>
    <dbReference type="NCBI Taxonomy" id="123851"/>
    <lineage>
        <taxon>Eukaryota</taxon>
        <taxon>Metazoa</taxon>
        <taxon>Ecdysozoa</taxon>
        <taxon>Arthropoda</taxon>
        <taxon>Hexapoda</taxon>
        <taxon>Insecta</taxon>
        <taxon>Pterygota</taxon>
        <taxon>Palaeoptera</taxon>
        <taxon>Odonata</taxon>
        <taxon>Epiprocta</taxon>
        <taxon>Anisoptera</taxon>
        <taxon>Libelluloidea</taxon>
        <taxon>Libellulidae</taxon>
        <taxon>Ladona</taxon>
    </lineage>
</organism>
<gene>
    <name evidence="2" type="ORF">J437_LFUL006527</name>
</gene>
<comment type="caution">
    <text evidence="2">The sequence shown here is derived from an EMBL/GenBank/DDBJ whole genome shotgun (WGS) entry which is preliminary data.</text>
</comment>
<name>A0A8K0KG62_LADFU</name>
<accession>A0A8K0KG62</accession>
<feature type="compositionally biased region" description="Basic and acidic residues" evidence="1">
    <location>
        <begin position="137"/>
        <end position="158"/>
    </location>
</feature>
<feature type="region of interest" description="Disordered" evidence="1">
    <location>
        <begin position="136"/>
        <end position="158"/>
    </location>
</feature>
<keyword evidence="3" id="KW-1185">Reference proteome</keyword>
<sequence length="158" mass="18156">MESRKITILVLIDLSRAFDSVDTNLLLANLRTLNLSPINNLEHLLKRDAYNTCSNSLLLFRVSRAKLVEGGVGQEYLQQNLLKITGYECTEQIKLVLTRNRKIPLPWLCPTGLQIQTSSQEFPVPKKPHELMGVFDTEAKEEAHEREDKLDEEEHKEE</sequence>
<dbReference type="Proteomes" id="UP000792457">
    <property type="component" value="Unassembled WGS sequence"/>
</dbReference>
<dbReference type="EMBL" id="KZ308836">
    <property type="protein sequence ID" value="KAG8234639.1"/>
    <property type="molecule type" value="Genomic_DNA"/>
</dbReference>